<protein>
    <recommendedName>
        <fullName evidence="1">Flavin reductase like domain-containing protein</fullName>
    </recommendedName>
</protein>
<dbReference type="AlphaFoldDB" id="A0A1B7M1F6"/>
<dbReference type="GO" id="GO:0010181">
    <property type="term" value="F:FMN binding"/>
    <property type="evidence" value="ECO:0007669"/>
    <property type="project" value="InterPro"/>
</dbReference>
<dbReference type="InterPro" id="IPR012349">
    <property type="entry name" value="Split_barrel_FMN-bd"/>
</dbReference>
<dbReference type="InterPro" id="IPR002563">
    <property type="entry name" value="Flavin_Rdtase-like_dom"/>
</dbReference>
<gene>
    <name evidence="2" type="ORF">A6F49_06920</name>
</gene>
<dbReference type="SUPFAM" id="SSF50475">
    <property type="entry name" value="FMN-binding split barrel"/>
    <property type="match status" value="1"/>
</dbReference>
<comment type="caution">
    <text evidence="2">The sequence shown here is derived from an EMBL/GenBank/DDBJ whole genome shotgun (WGS) entry which is preliminary data.</text>
</comment>
<evidence type="ECO:0000313" key="3">
    <source>
        <dbReference type="Proteomes" id="UP000078292"/>
    </source>
</evidence>
<proteinExistence type="predicted"/>
<accession>A0A1B7M1F6</accession>
<dbReference type="Pfam" id="PF01613">
    <property type="entry name" value="Flavin_Reduct"/>
    <property type="match status" value="1"/>
</dbReference>
<feature type="domain" description="Flavin reductase like" evidence="1">
    <location>
        <begin position="2"/>
        <end position="100"/>
    </location>
</feature>
<name>A0A1B7M1F6_9MICC</name>
<sequence length="110" mass="12477">MTWPKIRQADLIGISIFGHSQGALVRQLASKERSKRFENVVVETSESGGVYLPDAAMWLETTIYQETDAGDHWMILLEVTRLGVDENTEPLVWHGSRLRNFAPEPPSKIR</sequence>
<reference evidence="2 3" key="1">
    <citation type="submission" date="2016-04" db="EMBL/GenBank/DDBJ databases">
        <title>First whole genome shotgun sequence of the bacterium Enteractinococcus sp. strain UASWS1574.</title>
        <authorList>
            <person name="Crovadore J."/>
            <person name="Chablais R."/>
            <person name="Lefort F."/>
        </authorList>
    </citation>
    <scope>NUCLEOTIDE SEQUENCE [LARGE SCALE GENOMIC DNA]</scope>
    <source>
        <strain evidence="2 3">UASWS1574</strain>
    </source>
</reference>
<dbReference type="STRING" id="1837282.A6F49_06920"/>
<evidence type="ECO:0000313" key="2">
    <source>
        <dbReference type="EMBL" id="OAV62433.1"/>
    </source>
</evidence>
<organism evidence="2 3">
    <name type="scientific">Enteractinococcus helveticum</name>
    <dbReference type="NCBI Taxonomy" id="1837282"/>
    <lineage>
        <taxon>Bacteria</taxon>
        <taxon>Bacillati</taxon>
        <taxon>Actinomycetota</taxon>
        <taxon>Actinomycetes</taxon>
        <taxon>Micrococcales</taxon>
        <taxon>Micrococcaceae</taxon>
    </lineage>
</organism>
<dbReference type="EMBL" id="LXEY01000012">
    <property type="protein sequence ID" value="OAV62433.1"/>
    <property type="molecule type" value="Genomic_DNA"/>
</dbReference>
<dbReference type="Gene3D" id="2.30.110.10">
    <property type="entry name" value="Electron Transport, Fmn-binding Protein, Chain A"/>
    <property type="match status" value="1"/>
</dbReference>
<evidence type="ECO:0000259" key="1">
    <source>
        <dbReference type="Pfam" id="PF01613"/>
    </source>
</evidence>
<dbReference type="Proteomes" id="UP000078292">
    <property type="component" value="Unassembled WGS sequence"/>
</dbReference>
<keyword evidence="3" id="KW-1185">Reference proteome</keyword>
<dbReference type="GO" id="GO:0016646">
    <property type="term" value="F:oxidoreductase activity, acting on the CH-NH group of donors, NAD or NADP as acceptor"/>
    <property type="evidence" value="ECO:0007669"/>
    <property type="project" value="UniProtKB-ARBA"/>
</dbReference>